<evidence type="ECO:0000313" key="3">
    <source>
        <dbReference type="Proteomes" id="UP000535305"/>
    </source>
</evidence>
<accession>A0A7U8B3A4</accession>
<reference evidence="2 3" key="1">
    <citation type="submission" date="2018-06" db="EMBL/GenBank/DDBJ databases">
        <authorList>
            <consortium name="PulseNet: The National Subtyping Network for Foodborne Disease Surveillance"/>
            <person name="Tarr C.L."/>
            <person name="Trees E."/>
            <person name="Katz L.S."/>
            <person name="Carleton-Romer H.A."/>
            <person name="Stroika S."/>
            <person name="Kucerova Z."/>
            <person name="Roache K.F."/>
            <person name="Sabol A.L."/>
            <person name="Besser J."/>
            <person name="Gerner-Smidt P."/>
        </authorList>
    </citation>
    <scope>NUCLEOTIDE SEQUENCE [LARGE SCALE GENOMIC DNA]</scope>
    <source>
        <strain evidence="2 3">PNUSAC003104</strain>
    </source>
</reference>
<feature type="region of interest" description="Disordered" evidence="1">
    <location>
        <begin position="1"/>
        <end position="21"/>
    </location>
</feature>
<gene>
    <name evidence="2" type="ORF">CT510_04865</name>
</gene>
<evidence type="ECO:0000313" key="2">
    <source>
        <dbReference type="EMBL" id="EAJ1621989.1"/>
    </source>
</evidence>
<dbReference type="AlphaFoldDB" id="A0A7U8B3A4"/>
<sequence length="319" mass="36882">MTLSHRESSISPQKRGKTQKALTANTHNSIIASITKLDGFIVYHSFLELRLSRRAATLWQTPAKLYQNTFNHKFILSFILLSLAFSFTQANPLEPKNFSAPTLQELQAQQGNTENLQDLKTNEFYLNLNPKEIDSIQKKDDAIREAFDRFSQKEINYKPVIRPIASMDSISLHPYFTFTLLLPKGSIINHIDSSSPMAVLKFENNALLIRPNADFKIANLTILYKLKDTNHILNILATLYERNNELDKLNLVYSYSNLEKLDDLEVIQAYIKENKAMPKQKYSYIQINDISYRIVEDEDYGKVFIAGKKYRVDNNTIYR</sequence>
<name>A0A7U8B3A4_CAMUP</name>
<dbReference type="Proteomes" id="UP000535305">
    <property type="component" value="Unassembled WGS sequence"/>
</dbReference>
<keyword evidence="3" id="KW-1185">Reference proteome</keyword>
<protein>
    <submittedName>
        <fullName evidence="2">Uncharacterized protein</fullName>
    </submittedName>
</protein>
<organism evidence="2 3">
    <name type="scientific">Campylobacter upsaliensis</name>
    <dbReference type="NCBI Taxonomy" id="28080"/>
    <lineage>
        <taxon>Bacteria</taxon>
        <taxon>Pseudomonadati</taxon>
        <taxon>Campylobacterota</taxon>
        <taxon>Epsilonproteobacteria</taxon>
        <taxon>Campylobacterales</taxon>
        <taxon>Campylobacteraceae</taxon>
        <taxon>Campylobacter</taxon>
    </lineage>
</organism>
<evidence type="ECO:0000256" key="1">
    <source>
        <dbReference type="SAM" id="MobiDB-lite"/>
    </source>
</evidence>
<comment type="caution">
    <text evidence="2">The sequence shown here is derived from an EMBL/GenBank/DDBJ whole genome shotgun (WGS) entry which is preliminary data.</text>
</comment>
<dbReference type="EMBL" id="AABVLA010000016">
    <property type="protein sequence ID" value="EAJ1621989.1"/>
    <property type="molecule type" value="Genomic_DNA"/>
</dbReference>
<proteinExistence type="predicted"/>